<keyword evidence="3" id="KW-1185">Reference proteome</keyword>
<evidence type="ECO:0000259" key="1">
    <source>
        <dbReference type="Pfam" id="PF15711"/>
    </source>
</evidence>
<dbReference type="Proteomes" id="UP000650466">
    <property type="component" value="Unassembled WGS sequence"/>
</dbReference>
<feature type="domain" description="ILEI/PANDER" evidence="1">
    <location>
        <begin position="130"/>
        <end position="197"/>
    </location>
</feature>
<reference evidence="2" key="1">
    <citation type="submission" date="2020-09" db="EMBL/GenBank/DDBJ databases">
        <title>Draft Genome Sequence of Paenibacillus sp. WST5.</title>
        <authorList>
            <person name="Bao Z."/>
        </authorList>
    </citation>
    <scope>NUCLEOTIDE SEQUENCE</scope>
    <source>
        <strain evidence="2">WST5</strain>
    </source>
</reference>
<dbReference type="EMBL" id="JACVVD010000007">
    <property type="protein sequence ID" value="MBD0382460.1"/>
    <property type="molecule type" value="Genomic_DNA"/>
</dbReference>
<dbReference type="Pfam" id="PF15711">
    <property type="entry name" value="ILEI"/>
    <property type="match status" value="1"/>
</dbReference>
<sequence>MIWGSLFARKAPVHSPNIRNCKEHEFNAAPAAAIFNEQKKPADNKWQSHFQRWMEITAAHSSGGEQFIIENPAWNRAAIRHDDAQMHYKEFIHRCIQEGQPTLVSQIPKEVGNGVFWFDDAQMLTQFDERYEVTAVHGKAIHEYLSDIPPFSLIVIAVRDDGSQALNHHWQEILGRFGVRQLTREHLRHSYINVIYKRSQHEYESLFECASEDLLELQLGAFDKLNNFIIPVDVHIVSAGLSCGNTAKIMIEGTDYSPNTRGMNIVSYNLIDQQVEYQLCIDTFITLYVPETIYRAVRKEA</sequence>
<organism evidence="2 3">
    <name type="scientific">Paenibacillus sedimenti</name>
    <dbReference type="NCBI Taxonomy" id="2770274"/>
    <lineage>
        <taxon>Bacteria</taxon>
        <taxon>Bacillati</taxon>
        <taxon>Bacillota</taxon>
        <taxon>Bacilli</taxon>
        <taxon>Bacillales</taxon>
        <taxon>Paenibacillaceae</taxon>
        <taxon>Paenibacillus</taxon>
    </lineage>
</organism>
<proteinExistence type="predicted"/>
<dbReference type="InterPro" id="IPR039477">
    <property type="entry name" value="ILEI/PANDER_dom"/>
</dbReference>
<name>A0A926KUY5_9BACL</name>
<evidence type="ECO:0000313" key="3">
    <source>
        <dbReference type="Proteomes" id="UP000650466"/>
    </source>
</evidence>
<protein>
    <recommendedName>
        <fullName evidence="1">ILEI/PANDER domain-containing protein</fullName>
    </recommendedName>
</protein>
<dbReference type="AlphaFoldDB" id="A0A926KUY5"/>
<comment type="caution">
    <text evidence="2">The sequence shown here is derived from an EMBL/GenBank/DDBJ whole genome shotgun (WGS) entry which is preliminary data.</text>
</comment>
<gene>
    <name evidence="2" type="ORF">ICC18_20285</name>
</gene>
<accession>A0A926KUY5</accession>
<evidence type="ECO:0000313" key="2">
    <source>
        <dbReference type="EMBL" id="MBD0382460.1"/>
    </source>
</evidence>